<accession>A0ABQ0C9R7</accession>
<keyword evidence="2" id="KW-1185">Reference proteome</keyword>
<dbReference type="Proteomes" id="UP001628193">
    <property type="component" value="Unassembled WGS sequence"/>
</dbReference>
<dbReference type="RefSeq" id="WP_420905313.1">
    <property type="nucleotide sequence ID" value="NZ_BAAFGK010000004.1"/>
</dbReference>
<gene>
    <name evidence="1" type="ORF">SIID45300_01953</name>
</gene>
<dbReference type="EMBL" id="BAAFGK010000004">
    <property type="protein sequence ID" value="GAB0057621.1"/>
    <property type="molecule type" value="Genomic_DNA"/>
</dbReference>
<reference evidence="1 2" key="1">
    <citation type="submission" date="2024-05" db="EMBL/GenBank/DDBJ databases">
        <authorList>
            <consortium name="Candidatus Magnetaquicoccaceae bacterium FCR-1 genome sequencing consortium"/>
            <person name="Shimoshige H."/>
            <person name="Shimamura S."/>
            <person name="Taoka A."/>
            <person name="Kobayashi H."/>
            <person name="Maekawa T."/>
        </authorList>
    </citation>
    <scope>NUCLEOTIDE SEQUENCE [LARGE SCALE GENOMIC DNA]</scope>
    <source>
        <strain evidence="1 2">FCR-1</strain>
    </source>
</reference>
<evidence type="ECO:0000313" key="2">
    <source>
        <dbReference type="Proteomes" id="UP001628193"/>
    </source>
</evidence>
<proteinExistence type="predicted"/>
<protein>
    <submittedName>
        <fullName evidence="1">Uncharacterized protein</fullName>
    </submittedName>
</protein>
<comment type="caution">
    <text evidence="1">The sequence shown here is derived from an EMBL/GenBank/DDBJ whole genome shotgun (WGS) entry which is preliminary data.</text>
</comment>
<reference evidence="1 2" key="2">
    <citation type="submission" date="2024-09" db="EMBL/GenBank/DDBJ databases">
        <title>Draft genome sequence of Candidatus Magnetaquicoccaceae bacterium FCR-1.</title>
        <authorList>
            <person name="Shimoshige H."/>
            <person name="Shimamura S."/>
            <person name="Taoka A."/>
            <person name="Kobayashi H."/>
            <person name="Maekawa T."/>
        </authorList>
    </citation>
    <scope>NUCLEOTIDE SEQUENCE [LARGE SCALE GENOMIC DNA]</scope>
    <source>
        <strain evidence="1 2">FCR-1</strain>
    </source>
</reference>
<evidence type="ECO:0000313" key="1">
    <source>
        <dbReference type="EMBL" id="GAB0057621.1"/>
    </source>
</evidence>
<sequence length="71" mass="8259">MDRFARLFTLQFQLGEPANRNSLPIREEQWRVIDRTIVLFGPPAIVNHTWSPGMMDLLFNGEEEICEALLD</sequence>
<organism evidence="1 2">
    <name type="scientific">Candidatus Magnetaquiglobus chichijimensis</name>
    <dbReference type="NCBI Taxonomy" id="3141448"/>
    <lineage>
        <taxon>Bacteria</taxon>
        <taxon>Pseudomonadati</taxon>
        <taxon>Pseudomonadota</taxon>
        <taxon>Magnetococcia</taxon>
        <taxon>Magnetococcales</taxon>
        <taxon>Candidatus Magnetaquicoccaceae</taxon>
        <taxon>Candidatus Magnetaquiglobus</taxon>
    </lineage>
</organism>
<name>A0ABQ0C9R7_9PROT</name>